<dbReference type="PANTHER" id="PTHR11439:SF483">
    <property type="entry name" value="PEPTIDE SYNTHASE GLIP-LIKE, PUTATIVE (AFU_ORTHOLOGUE AFUA_3G12920)-RELATED"/>
    <property type="match status" value="1"/>
</dbReference>
<gene>
    <name evidence="4" type="ORF">SNAT2548_LOCUS2116</name>
</gene>
<evidence type="ECO:0000259" key="2">
    <source>
        <dbReference type="PROSITE" id="PS50175"/>
    </source>
</evidence>
<comment type="caution">
    <text evidence="4">The sequence shown here is derived from an EMBL/GenBank/DDBJ whole genome shotgun (WGS) entry which is preliminary data.</text>
</comment>
<dbReference type="PROSITE" id="PS50175">
    <property type="entry name" value="ASP_PROT_RETROV"/>
    <property type="match status" value="1"/>
</dbReference>
<feature type="domain" description="Peptidase A2" evidence="2">
    <location>
        <begin position="470"/>
        <end position="548"/>
    </location>
</feature>
<reference evidence="4" key="1">
    <citation type="submission" date="2021-02" db="EMBL/GenBank/DDBJ databases">
        <authorList>
            <person name="Dougan E. K."/>
            <person name="Rhodes N."/>
            <person name="Thang M."/>
            <person name="Chan C."/>
        </authorList>
    </citation>
    <scope>NUCLEOTIDE SEQUENCE</scope>
</reference>
<feature type="domain" description="SAP" evidence="3">
    <location>
        <begin position="770"/>
        <end position="804"/>
    </location>
</feature>
<dbReference type="InterPro" id="IPR001969">
    <property type="entry name" value="Aspartic_peptidase_AS"/>
</dbReference>
<dbReference type="GO" id="GO:0006508">
    <property type="term" value="P:proteolysis"/>
    <property type="evidence" value="ECO:0007669"/>
    <property type="project" value="InterPro"/>
</dbReference>
<dbReference type="PANTHER" id="PTHR11439">
    <property type="entry name" value="GAG-POL-RELATED RETROTRANSPOSON"/>
    <property type="match status" value="1"/>
</dbReference>
<evidence type="ECO:0000313" key="5">
    <source>
        <dbReference type="Proteomes" id="UP000604046"/>
    </source>
</evidence>
<dbReference type="InterPro" id="IPR001995">
    <property type="entry name" value="Peptidase_A2_cat"/>
</dbReference>
<evidence type="ECO:0008006" key="6">
    <source>
        <dbReference type="Google" id="ProtNLM"/>
    </source>
</evidence>
<dbReference type="InterPro" id="IPR003034">
    <property type="entry name" value="SAP_dom"/>
</dbReference>
<dbReference type="OrthoDB" id="1717466at2759"/>
<dbReference type="PROSITE" id="PS00141">
    <property type="entry name" value="ASP_PROTEASE"/>
    <property type="match status" value="1"/>
</dbReference>
<dbReference type="CDD" id="cd09272">
    <property type="entry name" value="RNase_HI_RT_Ty1"/>
    <property type="match status" value="1"/>
</dbReference>
<evidence type="ECO:0000256" key="1">
    <source>
        <dbReference type="SAM" id="MobiDB-lite"/>
    </source>
</evidence>
<feature type="compositionally biased region" description="Acidic residues" evidence="1">
    <location>
        <begin position="720"/>
        <end position="729"/>
    </location>
</feature>
<accession>A0A812HXQ8</accession>
<evidence type="ECO:0000313" key="4">
    <source>
        <dbReference type="EMBL" id="CAE6964694.1"/>
    </source>
</evidence>
<protein>
    <recommendedName>
        <fullName evidence="6">Retrovirus-related Pol polyprotein from transposon TNT 1-94</fullName>
    </recommendedName>
</protein>
<dbReference type="Proteomes" id="UP000604046">
    <property type="component" value="Unassembled WGS sequence"/>
</dbReference>
<dbReference type="EMBL" id="CAJNDS010000118">
    <property type="protein sequence ID" value="CAE6964694.1"/>
    <property type="molecule type" value="Genomic_DNA"/>
</dbReference>
<organism evidence="4 5">
    <name type="scientific">Symbiodinium natans</name>
    <dbReference type="NCBI Taxonomy" id="878477"/>
    <lineage>
        <taxon>Eukaryota</taxon>
        <taxon>Sar</taxon>
        <taxon>Alveolata</taxon>
        <taxon>Dinophyceae</taxon>
        <taxon>Suessiales</taxon>
        <taxon>Symbiodiniaceae</taxon>
        <taxon>Symbiodinium</taxon>
    </lineage>
</organism>
<dbReference type="GO" id="GO:0004190">
    <property type="term" value="F:aspartic-type endopeptidase activity"/>
    <property type="evidence" value="ECO:0007669"/>
    <property type="project" value="InterPro"/>
</dbReference>
<feature type="region of interest" description="Disordered" evidence="1">
    <location>
        <begin position="703"/>
        <end position="736"/>
    </location>
</feature>
<feature type="region of interest" description="Disordered" evidence="1">
    <location>
        <begin position="1125"/>
        <end position="1229"/>
    </location>
</feature>
<sequence length="1878" mass="205508">MTDGNGAGPHPLASPALSPVHSPTGSAGPTDGETRLLEILAGMQQNQQVLTELLRSQSESRAAAAAATTSYSGLAAKDLSKVLRHPSTFSCQTRDEELIKWPAWSWEFEQYLGTLDKEFQVDFTRLKSNPKTEVLPAQLSATELDRSRIMYGLLASLLNDRLKRLLKTVSDNNGYEAYRLISLDLRPSSRTRALALMQTIHNWPVFDNKQGLLTQAMSDDQKVVSLLRCLTGQLRQHVNLTMEDSWTYAELRSLVARYDASSSKWSASVAATYGLSEGKGGVLVNAPAASSEAVPMEIDRLQKEIDRLSKGKTKKGDKGDKVRQVEDAAVADSSAAHADTAVSAAPAKAKPAAKPQVRRVTYNLDDFDESAGGEIRMVSGCDSCVESQDKVDRQSKGASGFFCKALSIFSRCVPSRWCVFHNALPSDAQSEAEHASGVCQRDVVEHTSGVTSTSGSVRMVQQNAEHGMEIEVIIDSGADASCLPQNLSMLGVSSGRPWEGFQDAQGNQLLVHGTRRAELSFGDQPGFTETFLVAPHITTPLLAVGKLYRAGFSMVNKNGNMSLCSPNGEIQIPLHFRQNSLAARLHVRMIQQDASRVRAVKCTVADLALPDYFVQISEDVFGMRGFGNRFVDITMALPHEGCSFRSIVAKCPEPNQWEILEWCESIVDASDLSGPLPENATRELIVFATRKIVSPDELGLTVASGSAESSRPHVLPPPPEEPENMDQDEPQQHAAVAPDPGAELQVDAALRDEVAADDDGTLVVDGVSLSLESTLAVLRQAAQSLGLGRSGGKSTVLKRIRDHLARQDRPGSSLLLLKSVCQWSRNMLQHQVKMHIVNTALPTHPTESGVPTVLPSAKTEDDHRASSVLCFDFAYTSRVDGGDKLCCLVAYDTQTKWLQAWPVPSKGGTACRNYMAVELTKLLSYLGHRRITLRADPEGSCTALANAVQALRHRIGMETHIEQTPVGEHQGNHAEGAIERIRQLAGTMLSELEGRLNIKIKTFDPLHHWCWRHASWTLQRFGVTQNLTPWERVHASPYGGKLVRFAECVLARVKTATKGKPRWLRAMWLGKSDVSDCHLVCTSSGRLVVARSVRRTTCEYDPSLLPALRDTPDKHVSFLAGRVGASRNQLAPKPVTEEGPGSESEVAASDPPTENEDVFDNPHDIALAPSSVRLPADGMPATPDYRPPAQEPSQPSRLPPRSAPPESALATGEPKPCQALTPNPSLGVGLNPGQPTTPVDEIGGLEGLDSAMAELEQVHERAEFDGDVQEAKRQRIRAVNSHHHNDEVVHLEDLGLGSDTDLNESVEDPPAWNATDNFEDAKNIPEELWRPFGAGEPQLSSEELAHIDDIAEAFELARLETMNVLERLPATADFSGFKRLSTKMVKTWRVKPSPKGGGEAFLRRARFVAREFRWLSAMVDNEVFAPASSNALLRVLPAALVARQPEGWTALSLDVADAYLTVPQAVDTIVTIWVRGEQRYKLLRNLPGQRSGAKDWFQAFQAHLIKEMAIEPLVEAPPFLEVQMRAMAGEAGVFATLMIFLQTGTLPLWTQLTPLDEEKSGIYRKCIGVLLYVSSDYPAAQYAIKTLSSMCGSPNEGSWRCLRHLVNYMFFHENHVTCLRTEGKGIGLVVRDDTHTLEVFADADWSGNKSTRKSTSAGCIAFDGMVIHTFSRSQSCVSLSSGESEYIACVSATCDGILLRSALQHIMRVDVSMHLFTDSSAARGIMGRQGCGRLRHISGRLLWLQDFLFKWKKASLHAVPTLTNPADLFTKSLTGARVRTLSHILGIRDSHDGFSLVGTTEFEELQRREQAKKFLRAVRSTGRGNAEALHLLALLVQVVGNKAADDEDRAQFVPDSPASAGEDAYPWTSFALLETRLL</sequence>
<proteinExistence type="predicted"/>
<dbReference type="PROSITE" id="PS50800">
    <property type="entry name" value="SAP"/>
    <property type="match status" value="1"/>
</dbReference>
<evidence type="ECO:0000259" key="3">
    <source>
        <dbReference type="PROSITE" id="PS50800"/>
    </source>
</evidence>
<name>A0A812HXQ8_9DINO</name>
<keyword evidence="5" id="KW-1185">Reference proteome</keyword>
<feature type="region of interest" description="Disordered" evidence="1">
    <location>
        <begin position="1"/>
        <end position="32"/>
    </location>
</feature>